<dbReference type="Proteomes" id="UP000230961">
    <property type="component" value="Chromosome"/>
</dbReference>
<gene>
    <name evidence="1" type="ORF">LC20_00561</name>
</gene>
<dbReference type="KEGG" id="yel:LC20_00561"/>
<evidence type="ECO:0000313" key="2">
    <source>
        <dbReference type="Proteomes" id="UP000230961"/>
    </source>
</evidence>
<protein>
    <submittedName>
        <fullName evidence="1">Uncharacterized protein</fullName>
    </submittedName>
</protein>
<sequence length="320" mass="36376">MSEIKVPFSYCKISRASNLLGCESTDLINLAIEGRIELCMMLDNFHCRILFKGSMEMADDWYSKLTFPSRVMRPLSGQTRAITKHSFIEFSNKKYFDSKELVTGVDIFNEEEGNGFIVGYAFAHGLWKVGVSVSGFEVNSTINNMFPGFSPCLSGDDCPVVQILPAKPFIENKETGRLRIDNLEFKASYDDLWITSYDIRRIIDSGYDFDSLSVLNNKGLPEFDNMGNINNQVIKSHPTAERHSKNRLDVVMAAINFKEKHQDAFKSECIKSDGSYNFTEWARQVLDRPALFPNCEIKIKSIDTVQGYISAIFKAPDERR</sequence>
<dbReference type="EMBL" id="CP007448">
    <property type="protein sequence ID" value="AHM71817.1"/>
    <property type="molecule type" value="Genomic_DNA"/>
</dbReference>
<dbReference type="AlphaFoldDB" id="A0A7U4GCQ6"/>
<name>A0A7U4GCQ6_YEREN</name>
<proteinExistence type="predicted"/>
<accession>A0A7U4GCQ6</accession>
<reference evidence="1 2" key="1">
    <citation type="submission" date="2017-11" db="EMBL/GenBank/DDBJ databases">
        <title>The complete genome sequence and comparative genome analysis of Yersinia enterocolitica strain LC20.</title>
        <authorList>
            <person name="Shi G."/>
            <person name="Su M."/>
            <person name="Liang J."/>
            <person name="Gu W."/>
            <person name="Xiao Y."/>
            <person name="Zhang Z."/>
            <person name="Qiu H."/>
            <person name="Duan R."/>
            <person name="Zhang Z."/>
            <person name="Li Y."/>
            <person name="Zhang X."/>
            <person name="Ling Y."/>
            <person name="Song L."/>
            <person name="Chen M."/>
            <person name="Zhao Y."/>
            <person name="Wu J."/>
            <person name="Jing H."/>
            <person name="Xiao J."/>
            <person name="Wang X."/>
        </authorList>
    </citation>
    <scope>NUCLEOTIDE SEQUENCE [LARGE SCALE GENOMIC DNA]</scope>
    <source>
        <strain evidence="1 2">LC20</strain>
    </source>
</reference>
<organism evidence="1 2">
    <name type="scientific">Yersinia enterocolitica LC20</name>
    <dbReference type="NCBI Taxonomy" id="1443113"/>
    <lineage>
        <taxon>Bacteria</taxon>
        <taxon>Pseudomonadati</taxon>
        <taxon>Pseudomonadota</taxon>
        <taxon>Gammaproteobacteria</taxon>
        <taxon>Enterobacterales</taxon>
        <taxon>Yersiniaceae</taxon>
        <taxon>Yersinia</taxon>
    </lineage>
</organism>
<evidence type="ECO:0000313" key="1">
    <source>
        <dbReference type="EMBL" id="AHM71817.1"/>
    </source>
</evidence>